<feature type="transmembrane region" description="Helical" evidence="7">
    <location>
        <begin position="61"/>
        <end position="82"/>
    </location>
</feature>
<name>A0A9N9EJS1_9GLOM</name>
<evidence type="ECO:0000313" key="9">
    <source>
        <dbReference type="Proteomes" id="UP000789342"/>
    </source>
</evidence>
<reference evidence="8" key="1">
    <citation type="submission" date="2021-06" db="EMBL/GenBank/DDBJ databases">
        <authorList>
            <person name="Kallberg Y."/>
            <person name="Tangrot J."/>
            <person name="Rosling A."/>
        </authorList>
    </citation>
    <scope>NUCLEOTIDE SEQUENCE</scope>
    <source>
        <strain evidence="8">CL551</strain>
    </source>
</reference>
<comment type="similarity">
    <text evidence="2 7">Belongs to the derlin family.</text>
</comment>
<comment type="caution">
    <text evidence="8">The sequence shown here is derived from an EMBL/GenBank/DDBJ whole genome shotgun (WGS) entry which is preliminary data.</text>
</comment>
<dbReference type="GO" id="GO:0005789">
    <property type="term" value="C:endoplasmic reticulum membrane"/>
    <property type="evidence" value="ECO:0007669"/>
    <property type="project" value="UniProtKB-SubCell"/>
</dbReference>
<evidence type="ECO:0000256" key="5">
    <source>
        <dbReference type="ARBA" id="ARBA00022989"/>
    </source>
</evidence>
<evidence type="ECO:0000313" key="8">
    <source>
        <dbReference type="EMBL" id="CAG8677710.1"/>
    </source>
</evidence>
<dbReference type="GO" id="GO:0006950">
    <property type="term" value="P:response to stress"/>
    <property type="evidence" value="ECO:0007669"/>
    <property type="project" value="UniProtKB-ARBA"/>
</dbReference>
<organism evidence="8 9">
    <name type="scientific">Acaulospora morrowiae</name>
    <dbReference type="NCBI Taxonomy" id="94023"/>
    <lineage>
        <taxon>Eukaryota</taxon>
        <taxon>Fungi</taxon>
        <taxon>Fungi incertae sedis</taxon>
        <taxon>Mucoromycota</taxon>
        <taxon>Glomeromycotina</taxon>
        <taxon>Glomeromycetes</taxon>
        <taxon>Diversisporales</taxon>
        <taxon>Acaulosporaceae</taxon>
        <taxon>Acaulospora</taxon>
    </lineage>
</organism>
<dbReference type="AlphaFoldDB" id="A0A9N9EJS1"/>
<sequence length="152" mass="17686">MNRQQPQRRNDLAMWYNGIPVCTRFLFTSFVAITLAGNLGLVDIENLLYFPRDIFARFQIWRLYTPFFLYFFNISGAIQLFLLYKYSVELETTRFAGRTADYVYFLLVEAVLILVSFDFLISVITKFSMIPYFCPGVSQCYLQVPGSGEGIK</sequence>
<dbReference type="PANTHER" id="PTHR11009">
    <property type="entry name" value="DER1-LIKE PROTEIN, DERLIN"/>
    <property type="match status" value="1"/>
</dbReference>
<proteinExistence type="inferred from homology"/>
<dbReference type="OrthoDB" id="1716531at2759"/>
<protein>
    <recommendedName>
        <fullName evidence="7">Derlin</fullName>
    </recommendedName>
</protein>
<keyword evidence="6 7" id="KW-0472">Membrane</keyword>
<keyword evidence="5 7" id="KW-1133">Transmembrane helix</keyword>
<dbReference type="SUPFAM" id="SSF144091">
    <property type="entry name" value="Rhomboid-like"/>
    <property type="match status" value="1"/>
</dbReference>
<evidence type="ECO:0000256" key="6">
    <source>
        <dbReference type="ARBA" id="ARBA00023136"/>
    </source>
</evidence>
<evidence type="ECO:0000256" key="2">
    <source>
        <dbReference type="ARBA" id="ARBA00008917"/>
    </source>
</evidence>
<comment type="subcellular location">
    <subcellularLocation>
        <location evidence="1 7">Endoplasmic reticulum membrane</location>
        <topology evidence="1 7">Multi-pass membrane protein</topology>
    </subcellularLocation>
</comment>
<evidence type="ECO:0000256" key="3">
    <source>
        <dbReference type="ARBA" id="ARBA00022692"/>
    </source>
</evidence>
<dbReference type="Proteomes" id="UP000789342">
    <property type="component" value="Unassembled WGS sequence"/>
</dbReference>
<feature type="transmembrane region" description="Helical" evidence="7">
    <location>
        <begin position="102"/>
        <end position="124"/>
    </location>
</feature>
<comment type="function">
    <text evidence="7">May be involved in the degradation of misfolded endoplasmic reticulum (ER) luminal proteins.</text>
</comment>
<feature type="transmembrane region" description="Helical" evidence="7">
    <location>
        <begin position="21"/>
        <end position="41"/>
    </location>
</feature>
<keyword evidence="4 7" id="KW-0256">Endoplasmic reticulum</keyword>
<gene>
    <name evidence="8" type="ORF">AMORRO_LOCUS11108</name>
</gene>
<evidence type="ECO:0000256" key="1">
    <source>
        <dbReference type="ARBA" id="ARBA00004477"/>
    </source>
</evidence>
<dbReference type="EMBL" id="CAJVPV010013429">
    <property type="protein sequence ID" value="CAG8677710.1"/>
    <property type="molecule type" value="Genomic_DNA"/>
</dbReference>
<keyword evidence="9" id="KW-1185">Reference proteome</keyword>
<dbReference type="InterPro" id="IPR035952">
    <property type="entry name" value="Rhomboid-like_sf"/>
</dbReference>
<comment type="caution">
    <text evidence="7">Lacks conserved residue(s) required for the propagation of feature annotation.</text>
</comment>
<accession>A0A9N9EJS1</accession>
<keyword evidence="3 7" id="KW-0812">Transmembrane</keyword>
<dbReference type="Pfam" id="PF04511">
    <property type="entry name" value="DER1"/>
    <property type="match status" value="1"/>
</dbReference>
<evidence type="ECO:0000256" key="4">
    <source>
        <dbReference type="ARBA" id="ARBA00022824"/>
    </source>
</evidence>
<evidence type="ECO:0000256" key="7">
    <source>
        <dbReference type="RuleBase" id="RU363059"/>
    </source>
</evidence>
<dbReference type="InterPro" id="IPR007599">
    <property type="entry name" value="DER1"/>
</dbReference>